<protein>
    <submittedName>
        <fullName evidence="1">Uncharacterized protein</fullName>
    </submittedName>
</protein>
<accession>A0AAW2V3B3</accession>
<sequence>MKVNLEQCDFFVHIRDLPFNMMNLGVATLIGNKIGSFKDIEMNKVGCSWGAALCIRVGLNVTQPLKRVLKVRSTSWEELLV</sequence>
<reference evidence="1" key="1">
    <citation type="submission" date="2020-06" db="EMBL/GenBank/DDBJ databases">
        <authorList>
            <person name="Li T."/>
            <person name="Hu X."/>
            <person name="Zhang T."/>
            <person name="Song X."/>
            <person name="Zhang H."/>
            <person name="Dai N."/>
            <person name="Sheng W."/>
            <person name="Hou X."/>
            <person name="Wei L."/>
        </authorList>
    </citation>
    <scope>NUCLEOTIDE SEQUENCE</scope>
    <source>
        <strain evidence="1">G02</strain>
        <tissue evidence="1">Leaf</tissue>
    </source>
</reference>
<dbReference type="EMBL" id="JACGWJ010000004">
    <property type="protein sequence ID" value="KAL0423393.1"/>
    <property type="molecule type" value="Genomic_DNA"/>
</dbReference>
<evidence type="ECO:0000313" key="1">
    <source>
        <dbReference type="EMBL" id="KAL0423393.1"/>
    </source>
</evidence>
<name>A0AAW2V3B3_SESRA</name>
<reference evidence="1" key="2">
    <citation type="journal article" date="2024" name="Plant">
        <title>Genomic evolution and insights into agronomic trait innovations of Sesamum species.</title>
        <authorList>
            <person name="Miao H."/>
            <person name="Wang L."/>
            <person name="Qu L."/>
            <person name="Liu H."/>
            <person name="Sun Y."/>
            <person name="Le M."/>
            <person name="Wang Q."/>
            <person name="Wei S."/>
            <person name="Zheng Y."/>
            <person name="Lin W."/>
            <person name="Duan Y."/>
            <person name="Cao H."/>
            <person name="Xiong S."/>
            <person name="Wang X."/>
            <person name="Wei L."/>
            <person name="Li C."/>
            <person name="Ma Q."/>
            <person name="Ju M."/>
            <person name="Zhao R."/>
            <person name="Li G."/>
            <person name="Mu C."/>
            <person name="Tian Q."/>
            <person name="Mei H."/>
            <person name="Zhang T."/>
            <person name="Gao T."/>
            <person name="Zhang H."/>
        </authorList>
    </citation>
    <scope>NUCLEOTIDE SEQUENCE</scope>
    <source>
        <strain evidence="1">G02</strain>
    </source>
</reference>
<organism evidence="1">
    <name type="scientific">Sesamum radiatum</name>
    <name type="common">Black benniseed</name>
    <dbReference type="NCBI Taxonomy" id="300843"/>
    <lineage>
        <taxon>Eukaryota</taxon>
        <taxon>Viridiplantae</taxon>
        <taxon>Streptophyta</taxon>
        <taxon>Embryophyta</taxon>
        <taxon>Tracheophyta</taxon>
        <taxon>Spermatophyta</taxon>
        <taxon>Magnoliopsida</taxon>
        <taxon>eudicotyledons</taxon>
        <taxon>Gunneridae</taxon>
        <taxon>Pentapetalae</taxon>
        <taxon>asterids</taxon>
        <taxon>lamiids</taxon>
        <taxon>Lamiales</taxon>
        <taxon>Pedaliaceae</taxon>
        <taxon>Sesamum</taxon>
    </lineage>
</organism>
<dbReference type="AlphaFoldDB" id="A0AAW2V3B3"/>
<gene>
    <name evidence="1" type="ORF">Sradi_0874100</name>
</gene>
<proteinExistence type="predicted"/>
<comment type="caution">
    <text evidence="1">The sequence shown here is derived from an EMBL/GenBank/DDBJ whole genome shotgun (WGS) entry which is preliminary data.</text>
</comment>